<evidence type="ECO:0000313" key="3">
    <source>
        <dbReference type="Proteomes" id="UP000803844"/>
    </source>
</evidence>
<keyword evidence="3" id="KW-1185">Reference proteome</keyword>
<evidence type="ECO:0000313" key="2">
    <source>
        <dbReference type="EMBL" id="KAF3767272.1"/>
    </source>
</evidence>
<dbReference type="PANTHER" id="PTHR33112">
    <property type="entry name" value="DOMAIN PROTEIN, PUTATIVE-RELATED"/>
    <property type="match status" value="1"/>
</dbReference>
<organism evidence="2 3">
    <name type="scientific">Cryphonectria parasitica (strain ATCC 38755 / EP155)</name>
    <dbReference type="NCBI Taxonomy" id="660469"/>
    <lineage>
        <taxon>Eukaryota</taxon>
        <taxon>Fungi</taxon>
        <taxon>Dikarya</taxon>
        <taxon>Ascomycota</taxon>
        <taxon>Pezizomycotina</taxon>
        <taxon>Sordariomycetes</taxon>
        <taxon>Sordariomycetidae</taxon>
        <taxon>Diaporthales</taxon>
        <taxon>Cryphonectriaceae</taxon>
        <taxon>Cryphonectria-Endothia species complex</taxon>
        <taxon>Cryphonectria</taxon>
    </lineage>
</organism>
<protein>
    <recommendedName>
        <fullName evidence="1">Heterokaryon incompatibility domain-containing protein</fullName>
    </recommendedName>
</protein>
<feature type="domain" description="Heterokaryon incompatibility" evidence="1">
    <location>
        <begin position="197"/>
        <end position="356"/>
    </location>
</feature>
<dbReference type="PANTHER" id="PTHR33112:SF13">
    <property type="entry name" value="HETEROKARYON INCOMPATIBILITY DOMAIN-CONTAINING PROTEIN"/>
    <property type="match status" value="1"/>
</dbReference>
<dbReference type="RefSeq" id="XP_040778233.1">
    <property type="nucleotide sequence ID" value="XM_040926160.1"/>
</dbReference>
<sequence>MTSEECTICNKFMRKRPVATRSETLRQRVSRHHINTFSWPALLDSAAACYCCKILLTGCRACFLQHGINEAEIMHGKLRFYYPTSIDYADTEEIGKELIFFMRDGSRFDVEMFIDAEDENPLPQAWDRMPASRRTSPRTDSIEALATIKGWIAECTTEHDFCESPEEEPQLPTRVLDVGLEDGVVKLAETKGARAKYICLSHCWGLDQIITTTKCTLQPHKREVPWDALSTTFRDAIHLTRTLGYRYIWIDSLCIVQDDEDDWAVESARMATVYSNGALTIAATKSPNGQGGIFSQTQDTLVSGQTPAGEGYRVFFRELIDHHLESQEEIEGDDTLASNPTSRYFPLLTRAWVYQERMLSTRVVHFGKYEVC</sequence>
<dbReference type="Pfam" id="PF06985">
    <property type="entry name" value="HET"/>
    <property type="match status" value="1"/>
</dbReference>
<feature type="non-terminal residue" evidence="2">
    <location>
        <position position="372"/>
    </location>
</feature>
<dbReference type="GeneID" id="63843289"/>
<gene>
    <name evidence="2" type="ORF">M406DRAFT_89786</name>
</gene>
<dbReference type="AlphaFoldDB" id="A0A9P4Y5F9"/>
<dbReference type="Proteomes" id="UP000803844">
    <property type="component" value="Unassembled WGS sequence"/>
</dbReference>
<comment type="caution">
    <text evidence="2">The sequence shown here is derived from an EMBL/GenBank/DDBJ whole genome shotgun (WGS) entry which is preliminary data.</text>
</comment>
<proteinExistence type="predicted"/>
<dbReference type="OrthoDB" id="5347061at2759"/>
<evidence type="ECO:0000259" key="1">
    <source>
        <dbReference type="Pfam" id="PF06985"/>
    </source>
</evidence>
<name>A0A9P4Y5F9_CRYP1</name>
<dbReference type="InterPro" id="IPR010730">
    <property type="entry name" value="HET"/>
</dbReference>
<dbReference type="EMBL" id="MU032346">
    <property type="protein sequence ID" value="KAF3767272.1"/>
    <property type="molecule type" value="Genomic_DNA"/>
</dbReference>
<reference evidence="2" key="1">
    <citation type="journal article" date="2020" name="Phytopathology">
        <title>Genome sequence of the chestnut blight fungus Cryphonectria parasitica EP155: A fundamental resource for an archetypical invasive plant pathogen.</title>
        <authorList>
            <person name="Crouch J.A."/>
            <person name="Dawe A."/>
            <person name="Aerts A."/>
            <person name="Barry K."/>
            <person name="Churchill A.C.L."/>
            <person name="Grimwood J."/>
            <person name="Hillman B."/>
            <person name="Milgroom M.G."/>
            <person name="Pangilinan J."/>
            <person name="Smith M."/>
            <person name="Salamov A."/>
            <person name="Schmutz J."/>
            <person name="Yadav J."/>
            <person name="Grigoriev I.V."/>
            <person name="Nuss D."/>
        </authorList>
    </citation>
    <scope>NUCLEOTIDE SEQUENCE</scope>
    <source>
        <strain evidence="2">EP155</strain>
    </source>
</reference>
<accession>A0A9P4Y5F9</accession>